<dbReference type="Proteomes" id="UP000515908">
    <property type="component" value="Chromosome 14"/>
</dbReference>
<feature type="region of interest" description="Disordered" evidence="6">
    <location>
        <begin position="373"/>
        <end position="480"/>
    </location>
</feature>
<keyword evidence="5" id="KW-0966">Cell projection</keyword>
<dbReference type="Pfam" id="PF04712">
    <property type="entry name" value="Radial_spoke"/>
    <property type="match status" value="1"/>
</dbReference>
<feature type="compositionally biased region" description="Acidic residues" evidence="6">
    <location>
        <begin position="576"/>
        <end position="592"/>
    </location>
</feature>
<accession>A0A7G2CJG7</accession>
<comment type="subcellular location">
    <subcellularLocation>
        <location evidence="1">Cytoplasm</location>
        <location evidence="1">Cytoskeleton</location>
        <location evidence="1">Cilium axoneme</location>
    </subcellularLocation>
</comment>
<feature type="compositionally biased region" description="Acidic residues" evidence="6">
    <location>
        <begin position="438"/>
        <end position="450"/>
    </location>
</feature>
<dbReference type="PANTHER" id="PTHR13159:SF0">
    <property type="entry name" value="RADIAL SPOKE HEAD 6 HOMOLOG A"/>
    <property type="match status" value="1"/>
</dbReference>
<sequence>MPQISDERIEELFQSAKAYLMSATRDGVSVYDQLAKLMENILDGNMDQLLDHPEALTEYLSALEQHSFAQGDSTSVANEVSSVPPQELRRLAENQTLFERPPPEVRTVIEQPDPYTTVTTTTSKPMEAPKFTTTTAQNEFWTAAGCGLAESEAFLLDRSITRLVMEKNLSEIRFVGKIFGTSGNYYVISSRRYVKDGEKVYKEVNTMPKAPRKKGTVPVQPEPGYVGCNRLSFWVTSHPSSQWVLLPDVTPQQICAARHIRRLFSGDLEAEVVSSPPFPWSEGVYLRAQLSRIVSCTYVAPQGALEEAEEPEEEEDDDEEEEGAPRKPKEAKYNPLTVRSGEFGEEPVDVATLANLHQWVHAERFIFKNGRQTKVPEKVEEEEEEHEEEEEPEQRDDEEEEEEEPEEEEEEEEKELFTPLHADYLHAVMDIPQPPPPQDDEEEEEEEDPEVAAPPAPTEPPVEENNPAKPITDDEIRDDDYTKIKVSPWTTRLVNKSSKDHRVAVVSSLRWPGAVAYVGDRGKQWGCVYFGYGIQKTDSAFTPAPAPEILSECKDITEYMDPTAAVEKLVRRGEEIPEPDSEEDVEEQEDEA</sequence>
<keyword evidence="8" id="KW-1185">Reference proteome</keyword>
<organism evidence="7 8">
    <name type="scientific">Angomonas deanei</name>
    <dbReference type="NCBI Taxonomy" id="59799"/>
    <lineage>
        <taxon>Eukaryota</taxon>
        <taxon>Discoba</taxon>
        <taxon>Euglenozoa</taxon>
        <taxon>Kinetoplastea</taxon>
        <taxon>Metakinetoplastina</taxon>
        <taxon>Trypanosomatida</taxon>
        <taxon>Trypanosomatidae</taxon>
        <taxon>Strigomonadinae</taxon>
        <taxon>Angomonas</taxon>
    </lineage>
</organism>
<dbReference type="InterPro" id="IPR006802">
    <property type="entry name" value="Radial_spoke"/>
</dbReference>
<keyword evidence="2" id="KW-0963">Cytoplasm</keyword>
<feature type="compositionally biased region" description="Acidic residues" evidence="6">
    <location>
        <begin position="306"/>
        <end position="322"/>
    </location>
</feature>
<feature type="region of interest" description="Disordered" evidence="6">
    <location>
        <begin position="303"/>
        <end position="333"/>
    </location>
</feature>
<feature type="compositionally biased region" description="Acidic residues" evidence="6">
    <location>
        <begin position="379"/>
        <end position="414"/>
    </location>
</feature>
<evidence type="ECO:0000256" key="3">
    <source>
        <dbReference type="ARBA" id="ARBA00023069"/>
    </source>
</evidence>
<dbReference type="VEuPathDB" id="TriTrypDB:ADEAN_000703300"/>
<dbReference type="AlphaFoldDB" id="A0A7G2CJG7"/>
<keyword evidence="4" id="KW-0206">Cytoskeleton</keyword>
<feature type="compositionally biased region" description="Basic and acidic residues" evidence="6">
    <location>
        <begin position="471"/>
        <end position="480"/>
    </location>
</feature>
<protein>
    <submittedName>
        <fullName evidence="7">Radial spokehead-like protein, putative</fullName>
    </submittedName>
</protein>
<feature type="region of interest" description="Disordered" evidence="6">
    <location>
        <begin position="571"/>
        <end position="592"/>
    </location>
</feature>
<evidence type="ECO:0000313" key="7">
    <source>
        <dbReference type="EMBL" id="CAD2219525.1"/>
    </source>
</evidence>
<evidence type="ECO:0000256" key="5">
    <source>
        <dbReference type="ARBA" id="ARBA00023273"/>
    </source>
</evidence>
<dbReference type="PANTHER" id="PTHR13159">
    <property type="entry name" value="RADIAL SPOKEHEAD-RELATED"/>
    <property type="match status" value="1"/>
</dbReference>
<proteinExistence type="predicted"/>
<reference evidence="7 8" key="1">
    <citation type="submission" date="2020-08" db="EMBL/GenBank/DDBJ databases">
        <authorList>
            <person name="Newling K."/>
            <person name="Davey J."/>
            <person name="Forrester S."/>
        </authorList>
    </citation>
    <scope>NUCLEOTIDE SEQUENCE [LARGE SCALE GENOMIC DNA]</scope>
    <source>
        <strain evidence="8">Crithidia deanei Carvalho (ATCC PRA-265)</strain>
    </source>
</reference>
<evidence type="ECO:0000256" key="2">
    <source>
        <dbReference type="ARBA" id="ARBA00022490"/>
    </source>
</evidence>
<evidence type="ECO:0000256" key="4">
    <source>
        <dbReference type="ARBA" id="ARBA00023212"/>
    </source>
</evidence>
<evidence type="ECO:0000256" key="6">
    <source>
        <dbReference type="SAM" id="MobiDB-lite"/>
    </source>
</evidence>
<dbReference type="GO" id="GO:0060294">
    <property type="term" value="P:cilium movement involved in cell motility"/>
    <property type="evidence" value="ECO:0007669"/>
    <property type="project" value="InterPro"/>
</dbReference>
<keyword evidence="3" id="KW-0969">Cilium</keyword>
<gene>
    <name evidence="7" type="ORF">ADEAN_000703300</name>
</gene>
<evidence type="ECO:0000313" key="8">
    <source>
        <dbReference type="Proteomes" id="UP000515908"/>
    </source>
</evidence>
<dbReference type="GO" id="GO:0001534">
    <property type="term" value="C:radial spoke"/>
    <property type="evidence" value="ECO:0007669"/>
    <property type="project" value="InterPro"/>
</dbReference>
<feature type="compositionally biased region" description="Basic and acidic residues" evidence="6">
    <location>
        <begin position="323"/>
        <end position="332"/>
    </location>
</feature>
<dbReference type="EMBL" id="LR877158">
    <property type="protein sequence ID" value="CAD2219525.1"/>
    <property type="molecule type" value="Genomic_DNA"/>
</dbReference>
<evidence type="ECO:0000256" key="1">
    <source>
        <dbReference type="ARBA" id="ARBA00004430"/>
    </source>
</evidence>
<dbReference type="GO" id="GO:0035082">
    <property type="term" value="P:axoneme assembly"/>
    <property type="evidence" value="ECO:0007669"/>
    <property type="project" value="TreeGrafter"/>
</dbReference>
<name>A0A7G2CJG7_9TRYP</name>